<dbReference type="InterPro" id="IPR053888">
    <property type="entry name" value="MRM3-like_sub_bind"/>
</dbReference>
<feature type="domain" description="RNA 2-O ribose methyltransferase substrate binding" evidence="4">
    <location>
        <begin position="30"/>
        <end position="102"/>
    </location>
</feature>
<dbReference type="EMBL" id="BRLB01000001">
    <property type="protein sequence ID" value="GKX28385.1"/>
    <property type="molecule type" value="Genomic_DNA"/>
</dbReference>
<accession>A0A9W5Y9A0</accession>
<dbReference type="InterPro" id="IPR051259">
    <property type="entry name" value="rRNA_Methyltransferase"/>
</dbReference>
<keyword evidence="2 5" id="KW-0489">Methyltransferase</keyword>
<dbReference type="SUPFAM" id="SSF55315">
    <property type="entry name" value="L30e-like"/>
    <property type="match status" value="1"/>
</dbReference>
<evidence type="ECO:0000256" key="2">
    <source>
        <dbReference type="ARBA" id="ARBA00022603"/>
    </source>
</evidence>
<gene>
    <name evidence="5" type="ORF">SH1V18_08650</name>
</gene>
<comment type="caution">
    <text evidence="5">The sequence shown here is derived from an EMBL/GenBank/DDBJ whole genome shotgun (WGS) entry which is preliminary data.</text>
</comment>
<sequence>MITSIQNPKIKAVVQLLNKAKTRKKEASFIVEGKKTINEIDVSRIHEIFMTETFFEKEQNLVKGFIEKKVKIEIVNDSVMKHISNSVTPQGILGIIRIVPMKLNIMINSNPLIIILENIQDPGNLGTIIRTCDAVKASGVIISKGSVDLYNPKVVRATMGSIFRVPVITDSDLIEDIKILKSNNIEIIASHLQGSDNLYKCNLTRGIGVLIGNEGNGLTDEVVGLANRNIKIPMIGKSESLNAGVATSIIAYEALRQRKYM</sequence>
<proteinExistence type="inferred from homology"/>
<dbReference type="Pfam" id="PF00588">
    <property type="entry name" value="SpoU_methylase"/>
    <property type="match status" value="1"/>
</dbReference>
<dbReference type="InterPro" id="IPR013123">
    <property type="entry name" value="SpoU_subst-bd"/>
</dbReference>
<dbReference type="InterPro" id="IPR029026">
    <property type="entry name" value="tRNA_m1G_MTases_N"/>
</dbReference>
<dbReference type="PANTHER" id="PTHR43191">
    <property type="entry name" value="RRNA METHYLTRANSFERASE 3"/>
    <property type="match status" value="1"/>
</dbReference>
<dbReference type="InterPro" id="IPR029028">
    <property type="entry name" value="Alpha/beta_knot_MTases"/>
</dbReference>
<protein>
    <submittedName>
        <fullName evidence="5">RNA methyltransferase</fullName>
    </submittedName>
</protein>
<dbReference type="GO" id="GO:0006396">
    <property type="term" value="P:RNA processing"/>
    <property type="evidence" value="ECO:0007669"/>
    <property type="project" value="InterPro"/>
</dbReference>
<name>A0A9W5Y9A0_9FIRM</name>
<dbReference type="GO" id="GO:0003723">
    <property type="term" value="F:RNA binding"/>
    <property type="evidence" value="ECO:0007669"/>
    <property type="project" value="InterPro"/>
</dbReference>
<keyword evidence="6" id="KW-1185">Reference proteome</keyword>
<dbReference type="InterPro" id="IPR029064">
    <property type="entry name" value="Ribosomal_eL30-like_sf"/>
</dbReference>
<evidence type="ECO:0000256" key="3">
    <source>
        <dbReference type="ARBA" id="ARBA00022679"/>
    </source>
</evidence>
<evidence type="ECO:0000313" key="5">
    <source>
        <dbReference type="EMBL" id="GKX28385.1"/>
    </source>
</evidence>
<dbReference type="GO" id="GO:0005737">
    <property type="term" value="C:cytoplasm"/>
    <property type="evidence" value="ECO:0007669"/>
    <property type="project" value="UniProtKB-ARBA"/>
</dbReference>
<dbReference type="CDD" id="cd18095">
    <property type="entry name" value="SpoU-like_rRNA-MTase"/>
    <property type="match status" value="1"/>
</dbReference>
<dbReference type="AlphaFoldDB" id="A0A9W5Y9A0"/>
<dbReference type="Gene3D" id="3.30.1330.30">
    <property type="match status" value="1"/>
</dbReference>
<dbReference type="PANTHER" id="PTHR43191:SF2">
    <property type="entry name" value="RRNA METHYLTRANSFERASE 3, MITOCHONDRIAL"/>
    <property type="match status" value="1"/>
</dbReference>
<dbReference type="Pfam" id="PF22435">
    <property type="entry name" value="MRM3-like_sub_bind"/>
    <property type="match status" value="1"/>
</dbReference>
<reference evidence="5" key="1">
    <citation type="submission" date="2022-06" db="EMBL/GenBank/DDBJ databases">
        <title>Vallitalea longa sp. nov., an anaerobic bacterium isolated from marine sediment.</title>
        <authorList>
            <person name="Hirano S."/>
            <person name="Terahara T."/>
            <person name="Mori K."/>
            <person name="Hamada M."/>
            <person name="Matsumoto R."/>
            <person name="Kobayashi T."/>
        </authorList>
    </citation>
    <scope>NUCLEOTIDE SEQUENCE</scope>
    <source>
        <strain evidence="5">SH18-1</strain>
    </source>
</reference>
<comment type="similarity">
    <text evidence="1">Belongs to the class IV-like SAM-binding methyltransferase superfamily. RNA methyltransferase TrmH family.</text>
</comment>
<keyword evidence="3" id="KW-0808">Transferase</keyword>
<evidence type="ECO:0000256" key="1">
    <source>
        <dbReference type="ARBA" id="ARBA00007228"/>
    </source>
</evidence>
<dbReference type="GO" id="GO:0008173">
    <property type="term" value="F:RNA methyltransferase activity"/>
    <property type="evidence" value="ECO:0007669"/>
    <property type="project" value="InterPro"/>
</dbReference>
<dbReference type="SUPFAM" id="SSF75217">
    <property type="entry name" value="alpha/beta knot"/>
    <property type="match status" value="1"/>
</dbReference>
<organism evidence="5 6">
    <name type="scientific">Vallitalea longa</name>
    <dbReference type="NCBI Taxonomy" id="2936439"/>
    <lineage>
        <taxon>Bacteria</taxon>
        <taxon>Bacillati</taxon>
        <taxon>Bacillota</taxon>
        <taxon>Clostridia</taxon>
        <taxon>Lachnospirales</taxon>
        <taxon>Vallitaleaceae</taxon>
        <taxon>Vallitalea</taxon>
    </lineage>
</organism>
<dbReference type="Gene3D" id="3.40.1280.10">
    <property type="match status" value="1"/>
</dbReference>
<dbReference type="GO" id="GO:0032259">
    <property type="term" value="P:methylation"/>
    <property type="evidence" value="ECO:0007669"/>
    <property type="project" value="UniProtKB-KW"/>
</dbReference>
<dbReference type="InterPro" id="IPR001537">
    <property type="entry name" value="SpoU_MeTrfase"/>
</dbReference>
<dbReference type="Proteomes" id="UP001144256">
    <property type="component" value="Unassembled WGS sequence"/>
</dbReference>
<evidence type="ECO:0000259" key="4">
    <source>
        <dbReference type="SMART" id="SM00967"/>
    </source>
</evidence>
<dbReference type="SMART" id="SM00967">
    <property type="entry name" value="SpoU_sub_bind"/>
    <property type="match status" value="1"/>
</dbReference>
<evidence type="ECO:0000313" key="6">
    <source>
        <dbReference type="Proteomes" id="UP001144256"/>
    </source>
</evidence>
<dbReference type="RefSeq" id="WP_281812592.1">
    <property type="nucleotide sequence ID" value="NZ_BRLB01000001.1"/>
</dbReference>